<feature type="transmembrane region" description="Helical" evidence="6">
    <location>
        <begin position="209"/>
        <end position="236"/>
    </location>
</feature>
<evidence type="ECO:0000313" key="8">
    <source>
        <dbReference type="EMBL" id="KAE8705848.1"/>
    </source>
</evidence>
<dbReference type="PROSITE" id="PS00018">
    <property type="entry name" value="EF_HAND_1"/>
    <property type="match status" value="1"/>
</dbReference>
<dbReference type="InterPro" id="IPR011992">
    <property type="entry name" value="EF-hand-dom_pair"/>
</dbReference>
<dbReference type="InterPro" id="IPR013567">
    <property type="entry name" value="EF_hand_assoc_2"/>
</dbReference>
<comment type="subcellular location">
    <subcellularLocation>
        <location evidence="1">Membrane</location>
    </subcellularLocation>
</comment>
<keyword evidence="5 6" id="KW-0472">Membrane</keyword>
<reference evidence="8" key="1">
    <citation type="submission" date="2019-09" db="EMBL/GenBank/DDBJ databases">
        <title>Draft genome information of white flower Hibiscus syriacus.</title>
        <authorList>
            <person name="Kim Y.-M."/>
        </authorList>
    </citation>
    <scope>NUCLEOTIDE SEQUENCE [LARGE SCALE GENOMIC DNA]</scope>
    <source>
        <strain evidence="8">YM2019G1</strain>
    </source>
</reference>
<keyword evidence="6" id="KW-1133">Transmembrane helix</keyword>
<evidence type="ECO:0000256" key="6">
    <source>
        <dbReference type="SAM" id="Phobius"/>
    </source>
</evidence>
<dbReference type="GO" id="GO:0046872">
    <property type="term" value="F:metal ion binding"/>
    <property type="evidence" value="ECO:0007669"/>
    <property type="project" value="UniProtKB-KW"/>
</dbReference>
<evidence type="ECO:0000259" key="7">
    <source>
        <dbReference type="Pfam" id="PF08356"/>
    </source>
</evidence>
<dbReference type="InterPro" id="IPR052266">
    <property type="entry name" value="Miro-EF-hand_domain"/>
</dbReference>
<dbReference type="InterPro" id="IPR018247">
    <property type="entry name" value="EF_Hand_1_Ca_BS"/>
</dbReference>
<keyword evidence="3" id="KW-0677">Repeat</keyword>
<keyword evidence="9" id="KW-1185">Reference proteome</keyword>
<protein>
    <submittedName>
        <fullName evidence="8">Mitochondrial Rho GTPase 2</fullName>
    </submittedName>
</protein>
<evidence type="ECO:0000256" key="5">
    <source>
        <dbReference type="ARBA" id="ARBA00023136"/>
    </source>
</evidence>
<evidence type="ECO:0000256" key="1">
    <source>
        <dbReference type="ARBA" id="ARBA00004370"/>
    </source>
</evidence>
<dbReference type="PANTHER" id="PTHR46819">
    <property type="entry name" value="EF-HAND CALCIUM-BINDING DOMAIN-CONTAINING PROTEIN 7"/>
    <property type="match status" value="1"/>
</dbReference>
<dbReference type="Pfam" id="PF08356">
    <property type="entry name" value="EF_assoc_2"/>
    <property type="match status" value="1"/>
</dbReference>
<accession>A0A6A3APE0</accession>
<dbReference type="GO" id="GO:0016020">
    <property type="term" value="C:membrane"/>
    <property type="evidence" value="ECO:0007669"/>
    <property type="project" value="UniProtKB-SubCell"/>
</dbReference>
<dbReference type="Proteomes" id="UP000436088">
    <property type="component" value="Unassembled WGS sequence"/>
</dbReference>
<dbReference type="Gene3D" id="1.10.238.10">
    <property type="entry name" value="EF-hand"/>
    <property type="match status" value="1"/>
</dbReference>
<evidence type="ECO:0000256" key="3">
    <source>
        <dbReference type="ARBA" id="ARBA00022737"/>
    </source>
</evidence>
<evidence type="ECO:0000256" key="2">
    <source>
        <dbReference type="ARBA" id="ARBA00022723"/>
    </source>
</evidence>
<keyword evidence="2" id="KW-0479">Metal-binding</keyword>
<dbReference type="AlphaFoldDB" id="A0A6A3APE0"/>
<gene>
    <name evidence="8" type="ORF">F3Y22_tig00110415pilonHSYRG00058</name>
</gene>
<dbReference type="PANTHER" id="PTHR46819:SF1">
    <property type="entry name" value="EF-HAND CALCIUM-BINDING DOMAIN-CONTAINING PROTEIN 7"/>
    <property type="match status" value="1"/>
</dbReference>
<evidence type="ECO:0000256" key="4">
    <source>
        <dbReference type="ARBA" id="ARBA00022837"/>
    </source>
</evidence>
<feature type="transmembrane region" description="Helical" evidence="6">
    <location>
        <begin position="175"/>
        <end position="197"/>
    </location>
</feature>
<organism evidence="8 9">
    <name type="scientific">Hibiscus syriacus</name>
    <name type="common">Rose of Sharon</name>
    <dbReference type="NCBI Taxonomy" id="106335"/>
    <lineage>
        <taxon>Eukaryota</taxon>
        <taxon>Viridiplantae</taxon>
        <taxon>Streptophyta</taxon>
        <taxon>Embryophyta</taxon>
        <taxon>Tracheophyta</taxon>
        <taxon>Spermatophyta</taxon>
        <taxon>Magnoliopsida</taxon>
        <taxon>eudicotyledons</taxon>
        <taxon>Gunneridae</taxon>
        <taxon>Pentapetalae</taxon>
        <taxon>rosids</taxon>
        <taxon>malvids</taxon>
        <taxon>Malvales</taxon>
        <taxon>Malvaceae</taxon>
        <taxon>Malvoideae</taxon>
        <taxon>Hibiscus</taxon>
    </lineage>
</organism>
<keyword evidence="4" id="KW-0106">Calcium</keyword>
<comment type="caution">
    <text evidence="8">The sequence shown here is derived from an EMBL/GenBank/DDBJ whole genome shotgun (WGS) entry which is preliminary data.</text>
</comment>
<keyword evidence="6" id="KW-0812">Transmembrane</keyword>
<sequence length="299" mass="34599">MNLEQVMAPIMQQFREIETYIECSADTLIQVPDVFYYAQKAVLHPTAPLFDQEKQTLKPRCIRALKQIFMLCDHDMDGALSDAELNEFQRVVQERIKGGVSDLGLTLEGFLFIHALFIEKGHLETTWAVLRKFGYNDELKLRDDILPVPTKHSPDQPMDYRALHREKYDCLPPPLAFWVYLFSSLCSFSMGLQFMVLRSDIFLGFGKNAGLILLWAWMTSLEPALSLANLICIGYGGDPTSALRVSLSQVTTLQQMMYVMYRMLLNRLGVLKRPLFYKRYQKMELRNYCPTRSVWLPVM</sequence>
<dbReference type="SUPFAM" id="SSF47473">
    <property type="entry name" value="EF-hand"/>
    <property type="match status" value="1"/>
</dbReference>
<dbReference type="EMBL" id="VEPZ02000978">
    <property type="protein sequence ID" value="KAE8705848.1"/>
    <property type="molecule type" value="Genomic_DNA"/>
</dbReference>
<feature type="domain" description="EF hand associated type-2" evidence="7">
    <location>
        <begin position="80"/>
        <end position="155"/>
    </location>
</feature>
<proteinExistence type="predicted"/>
<evidence type="ECO:0000313" key="9">
    <source>
        <dbReference type="Proteomes" id="UP000436088"/>
    </source>
</evidence>
<name>A0A6A3APE0_HIBSY</name>